<keyword evidence="3" id="KW-1185">Reference proteome</keyword>
<dbReference type="RefSeq" id="WP_112231987.1">
    <property type="nucleotide sequence ID" value="NZ_QLZQ01000002.1"/>
</dbReference>
<sequence>MNSYIVMQGETYREEKRHGILSAPMKDKSGATPHSWARVKSLQKGDRTFHYVKGAIVAVGTIQEDAQERNAGTQKAEWVAPCEYLELDEPLEIISCIEAVAQYLPVKYAAFQPDGNGNSGYLYPCNESLALVLLELLSSSKWQNIEQLEFVYDAVREGKYNSLTAWMMDSEYLLRQKIRKLKGRFETMQLKRWGSECAICSHSNPALLKAVYSKPWKDSSDAEKTDPANGILLCANHAALYESGQISFTGAGTLRMSTSLQKEAARYGLKKNMRITASDAHTPFLRWHRNNYFIGE</sequence>
<keyword evidence="2" id="KW-0540">Nuclease</keyword>
<dbReference type="Pfam" id="PF13391">
    <property type="entry name" value="HNH_2"/>
    <property type="match status" value="1"/>
</dbReference>
<dbReference type="EMBL" id="QLZQ01000002">
    <property type="protein sequence ID" value="RAZ68293.1"/>
    <property type="molecule type" value="Genomic_DNA"/>
</dbReference>
<dbReference type="GO" id="GO:0004519">
    <property type="term" value="F:endonuclease activity"/>
    <property type="evidence" value="ECO:0007669"/>
    <property type="project" value="UniProtKB-KW"/>
</dbReference>
<keyword evidence="2" id="KW-0255">Endonuclease</keyword>
<feature type="domain" description="HNH nuclease" evidence="1">
    <location>
        <begin position="197"/>
        <end position="248"/>
    </location>
</feature>
<accession>A0A365K6M6</accession>
<gene>
    <name evidence="2" type="ORF">DP119_06380</name>
</gene>
<protein>
    <submittedName>
        <fullName evidence="2">HNH endonuclease</fullName>
    </submittedName>
</protein>
<dbReference type="AlphaFoldDB" id="A0A365K6M6"/>
<proteinExistence type="predicted"/>
<evidence type="ECO:0000313" key="3">
    <source>
        <dbReference type="Proteomes" id="UP000251869"/>
    </source>
</evidence>
<evidence type="ECO:0000259" key="1">
    <source>
        <dbReference type="Pfam" id="PF13391"/>
    </source>
</evidence>
<dbReference type="Proteomes" id="UP000251869">
    <property type="component" value="Unassembled WGS sequence"/>
</dbReference>
<reference evidence="2 3" key="1">
    <citation type="submission" date="2018-06" db="EMBL/GenBank/DDBJ databases">
        <title>The draft genome sequences of strains SCU63 and S1.</title>
        <authorList>
            <person name="Gan L."/>
        </authorList>
    </citation>
    <scope>NUCLEOTIDE SEQUENCE [LARGE SCALE GENOMIC DNA]</scope>
    <source>
        <strain evidence="2 3">S1</strain>
    </source>
</reference>
<evidence type="ECO:0000313" key="2">
    <source>
        <dbReference type="EMBL" id="RAZ68293.1"/>
    </source>
</evidence>
<name>A0A365K6M6_9BACL</name>
<keyword evidence="2" id="KW-0378">Hydrolase</keyword>
<dbReference type="InterPro" id="IPR003615">
    <property type="entry name" value="HNH_nuc"/>
</dbReference>
<dbReference type="OrthoDB" id="5678128at2"/>
<comment type="caution">
    <text evidence="2">The sequence shown here is derived from an EMBL/GenBank/DDBJ whole genome shotgun (WGS) entry which is preliminary data.</text>
</comment>
<organism evidence="2 3">
    <name type="scientific">Planococcus maitriensis</name>
    <dbReference type="NCBI Taxonomy" id="221799"/>
    <lineage>
        <taxon>Bacteria</taxon>
        <taxon>Bacillati</taxon>
        <taxon>Bacillota</taxon>
        <taxon>Bacilli</taxon>
        <taxon>Bacillales</taxon>
        <taxon>Caryophanaceae</taxon>
        <taxon>Planococcus</taxon>
    </lineage>
</organism>